<dbReference type="SUPFAM" id="SSF51713">
    <property type="entry name" value="tRNA-guanine transglycosylase"/>
    <property type="match status" value="1"/>
</dbReference>
<keyword evidence="7" id="KW-0862">Zinc</keyword>
<evidence type="ECO:0000256" key="5">
    <source>
        <dbReference type="ARBA" id="ARBA00022785"/>
    </source>
</evidence>
<feature type="active site" description="Proton acceptor" evidence="7">
    <location>
        <position position="91"/>
    </location>
</feature>
<dbReference type="InterPro" id="IPR002616">
    <property type="entry name" value="tRNA_ribo_trans-like"/>
</dbReference>
<protein>
    <recommendedName>
        <fullName evidence="7">Queuine tRNA-ribosyltransferase</fullName>
        <ecNumber evidence="7">2.4.2.29</ecNumber>
    </recommendedName>
    <alternativeName>
        <fullName evidence="7">Guanine insertion enzyme</fullName>
    </alternativeName>
    <alternativeName>
        <fullName evidence="7">tRNA-guanine transglycosylase</fullName>
    </alternativeName>
</protein>
<evidence type="ECO:0000256" key="2">
    <source>
        <dbReference type="ARBA" id="ARBA00022676"/>
    </source>
</evidence>
<feature type="binding site" evidence="7">
    <location>
        <position position="145"/>
    </location>
    <ligand>
        <name>substrate</name>
    </ligand>
</feature>
<dbReference type="GO" id="GO:0008616">
    <property type="term" value="P:tRNA queuosine(34) biosynthetic process"/>
    <property type="evidence" value="ECO:0007669"/>
    <property type="project" value="UniProtKB-UniRule"/>
</dbReference>
<dbReference type="EC" id="2.4.2.29" evidence="7"/>
<comment type="function">
    <text evidence="7">Catalyzes the base-exchange of a guanine (G) residue with the queuine precursor 7-aminomethyl-7-deazaguanine (PreQ1) at position 34 (anticodon wobble position) in tRNAs with GU(N) anticodons (tRNA-Asp, -Asn, -His and -Tyr). Catalysis occurs through a double-displacement mechanism. The nucleophile active site attacks the C1' of nucleotide 34 to detach the guanine base from the RNA, forming a covalent enzyme-RNA intermediate. The proton acceptor active site deprotonates the incoming PreQ1, allowing a nucleophilic attack on the C1' of the ribose to form the product. After dissociation, two additional enzymatic reactions on the tRNA convert PreQ1 to queuine (Q), resulting in the hypermodified nucleoside queuosine (7-(((4,5-cis-dihydroxy-2-cyclopenten-1-yl)amino)methyl)-7-deazaguanosine).</text>
</comment>
<dbReference type="GO" id="GO:0005829">
    <property type="term" value="C:cytosol"/>
    <property type="evidence" value="ECO:0007669"/>
    <property type="project" value="TreeGrafter"/>
</dbReference>
<keyword evidence="3 7" id="KW-0808">Transferase</keyword>
<feature type="binding site" evidence="7">
    <location>
        <position position="304"/>
    </location>
    <ligand>
        <name>Zn(2+)</name>
        <dbReference type="ChEBI" id="CHEBI:29105"/>
    </ligand>
</feature>
<comment type="pathway">
    <text evidence="1 7">tRNA modification; tRNA-queuosine biosynthesis.</text>
</comment>
<evidence type="ECO:0000313" key="10">
    <source>
        <dbReference type="Proteomes" id="UP000503447"/>
    </source>
</evidence>
<dbReference type="InterPro" id="IPR036511">
    <property type="entry name" value="TGT-like_sf"/>
</dbReference>
<dbReference type="PANTHER" id="PTHR46499:SF1">
    <property type="entry name" value="QUEUINE TRNA-RIBOSYLTRANSFERASE"/>
    <property type="match status" value="1"/>
</dbReference>
<gene>
    <name evidence="7" type="primary">tgt</name>
    <name evidence="9" type="ORF">FTUN_4319</name>
</gene>
<dbReference type="NCBIfam" id="TIGR00430">
    <property type="entry name" value="Q_tRNA_tgt"/>
    <property type="match status" value="1"/>
</dbReference>
<dbReference type="NCBIfam" id="TIGR00449">
    <property type="entry name" value="tgt_general"/>
    <property type="match status" value="1"/>
</dbReference>
<evidence type="ECO:0000259" key="8">
    <source>
        <dbReference type="Pfam" id="PF01702"/>
    </source>
</evidence>
<comment type="subunit">
    <text evidence="7">Homodimer. Within each dimer, one monomer is responsible for RNA recognition and catalysis, while the other monomer binds to the replacement base PreQ1.</text>
</comment>
<evidence type="ECO:0000256" key="4">
    <source>
        <dbReference type="ARBA" id="ARBA00022694"/>
    </source>
</evidence>
<dbReference type="Pfam" id="PF01702">
    <property type="entry name" value="TGT"/>
    <property type="match status" value="1"/>
</dbReference>
<keyword evidence="10" id="KW-1185">Reference proteome</keyword>
<dbReference type="RefSeq" id="WP_171472284.1">
    <property type="nucleotide sequence ID" value="NZ_CP053452.2"/>
</dbReference>
<proteinExistence type="inferred from homology"/>
<organism evidence="9 10">
    <name type="scientific">Frigoriglobus tundricola</name>
    <dbReference type="NCBI Taxonomy" id="2774151"/>
    <lineage>
        <taxon>Bacteria</taxon>
        <taxon>Pseudomonadati</taxon>
        <taxon>Planctomycetota</taxon>
        <taxon>Planctomycetia</taxon>
        <taxon>Gemmatales</taxon>
        <taxon>Gemmataceae</taxon>
        <taxon>Frigoriglobus</taxon>
    </lineage>
</organism>
<accession>A0A6M5YTR7</accession>
<feature type="domain" description="tRNA-guanine(15) transglycosylase-like" evidence="8">
    <location>
        <begin position="13"/>
        <end position="365"/>
    </location>
</feature>
<feature type="binding site" evidence="7">
    <location>
        <position position="214"/>
    </location>
    <ligand>
        <name>substrate</name>
    </ligand>
</feature>
<feature type="binding site" evidence="7">
    <location>
        <begin position="91"/>
        <end position="95"/>
    </location>
    <ligand>
        <name>substrate</name>
    </ligand>
</feature>
<sequence>MSISFTLHATDGAARAGTLHTPHGAVPTPAFMPVGTQATVKGLTPEMVRAAGAHIILGNTYHLALRPGDEIVRDLGGLHKFMHWDGPVLTDSGGFQVFSLAGQVKLTDHGAKFKSHIDGAPLELTPERAVEIQQNLGSDIAMVLDECPPADADPAKMRAAVARSVGWAERCKAHHTRPDQAQFAIVQGGLDLQLRAECARDLVAMDFPGYALGGFSVGEAPEAMHAALPACAACLPAHKPRYLMGVGRPQDLLAGVASGIDMFDCVMPTRNGRNALAFTSDGPIRLRNAKHRRDPAPVASDCACYCCANYSRAYLHHLFAADEMLGPTLLSLHNIAFYLRLMADARAAVTEGRFAAFHAGRLARWNAAP</sequence>
<feature type="binding site" evidence="7">
    <location>
        <position position="302"/>
    </location>
    <ligand>
        <name>Zn(2+)</name>
        <dbReference type="ChEBI" id="CHEBI:29105"/>
    </ligand>
</feature>
<evidence type="ECO:0000256" key="1">
    <source>
        <dbReference type="ARBA" id="ARBA00004691"/>
    </source>
</evidence>
<feature type="region of interest" description="RNA binding" evidence="7">
    <location>
        <begin position="245"/>
        <end position="251"/>
    </location>
</feature>
<dbReference type="HAMAP" id="MF_00168">
    <property type="entry name" value="Q_tRNA_Tgt"/>
    <property type="match status" value="1"/>
</dbReference>
<keyword evidence="4 7" id="KW-0819">tRNA processing</keyword>
<dbReference type="PANTHER" id="PTHR46499">
    <property type="entry name" value="QUEUINE TRNA-RIBOSYLTRANSFERASE"/>
    <property type="match status" value="1"/>
</dbReference>
<name>A0A6M5YTR7_9BACT</name>
<dbReference type="InterPro" id="IPR004803">
    <property type="entry name" value="TGT"/>
</dbReference>
<dbReference type="GO" id="GO:0008479">
    <property type="term" value="F:tRNA-guanosine(34) queuine transglycosylase activity"/>
    <property type="evidence" value="ECO:0007669"/>
    <property type="project" value="UniProtKB-UniRule"/>
</dbReference>
<feature type="region of interest" description="RNA binding; important for wobble base 34 recognition" evidence="7">
    <location>
        <begin position="269"/>
        <end position="273"/>
    </location>
</feature>
<dbReference type="Gene3D" id="3.20.20.105">
    <property type="entry name" value="Queuine tRNA-ribosyltransferase-like"/>
    <property type="match status" value="1"/>
</dbReference>
<dbReference type="EMBL" id="CP053452">
    <property type="protein sequence ID" value="QJW96760.1"/>
    <property type="molecule type" value="Genomic_DNA"/>
</dbReference>
<evidence type="ECO:0000256" key="6">
    <source>
        <dbReference type="ARBA" id="ARBA00050112"/>
    </source>
</evidence>
<dbReference type="UniPathway" id="UPA00392"/>
<evidence type="ECO:0000256" key="3">
    <source>
        <dbReference type="ARBA" id="ARBA00022679"/>
    </source>
</evidence>
<feature type="active site" description="Nucleophile" evidence="7">
    <location>
        <position position="264"/>
    </location>
</feature>
<keyword evidence="7" id="KW-0479">Metal-binding</keyword>
<feature type="binding site" evidence="7">
    <location>
        <position position="333"/>
    </location>
    <ligand>
        <name>Zn(2+)</name>
        <dbReference type="ChEBI" id="CHEBI:29105"/>
    </ligand>
</feature>
<dbReference type="Proteomes" id="UP000503447">
    <property type="component" value="Chromosome"/>
</dbReference>
<dbReference type="KEGG" id="ftj:FTUN_4319"/>
<feature type="binding site" evidence="7">
    <location>
        <position position="307"/>
    </location>
    <ligand>
        <name>Zn(2+)</name>
        <dbReference type="ChEBI" id="CHEBI:29105"/>
    </ligand>
</feature>
<evidence type="ECO:0000256" key="7">
    <source>
        <dbReference type="HAMAP-Rule" id="MF_00168"/>
    </source>
</evidence>
<keyword evidence="5 7" id="KW-0671">Queuosine biosynthesis</keyword>
<dbReference type="AlphaFoldDB" id="A0A6M5YTR7"/>
<keyword evidence="2 7" id="KW-0328">Glycosyltransferase</keyword>
<comment type="catalytic activity">
    <reaction evidence="6 7">
        <text>7-aminomethyl-7-carbaguanine + guanosine(34) in tRNA = 7-aminomethyl-7-carbaguanosine(34) in tRNA + guanine</text>
        <dbReference type="Rhea" id="RHEA:24104"/>
        <dbReference type="Rhea" id="RHEA-COMP:10341"/>
        <dbReference type="Rhea" id="RHEA-COMP:10342"/>
        <dbReference type="ChEBI" id="CHEBI:16235"/>
        <dbReference type="ChEBI" id="CHEBI:58703"/>
        <dbReference type="ChEBI" id="CHEBI:74269"/>
        <dbReference type="ChEBI" id="CHEBI:82833"/>
        <dbReference type="EC" id="2.4.2.29"/>
    </reaction>
</comment>
<dbReference type="FunFam" id="3.20.20.105:FF:000001">
    <property type="entry name" value="Queuine tRNA-ribosyltransferase"/>
    <property type="match status" value="1"/>
</dbReference>
<dbReference type="GO" id="GO:0046872">
    <property type="term" value="F:metal ion binding"/>
    <property type="evidence" value="ECO:0007669"/>
    <property type="project" value="UniProtKB-KW"/>
</dbReference>
<reference evidence="10" key="1">
    <citation type="submission" date="2020-05" db="EMBL/GenBank/DDBJ databases">
        <title>Frigoriglobus tundricola gen. nov., sp. nov., a psychrotolerant cellulolytic planctomycete of the family Gemmataceae with two divergent copies of 16S rRNA gene.</title>
        <authorList>
            <person name="Kulichevskaya I.S."/>
            <person name="Ivanova A.A."/>
            <person name="Naumoff D.G."/>
            <person name="Beletsky A.V."/>
            <person name="Rijpstra W.I.C."/>
            <person name="Sinninghe Damste J.S."/>
            <person name="Mardanov A.V."/>
            <person name="Ravin N.V."/>
            <person name="Dedysh S.N."/>
        </authorList>
    </citation>
    <scope>NUCLEOTIDE SEQUENCE [LARGE SCALE GENOMIC DNA]</scope>
    <source>
        <strain evidence="10">PL17</strain>
    </source>
</reference>
<comment type="similarity">
    <text evidence="7">Belongs to the queuine tRNA-ribosyltransferase family.</text>
</comment>
<comment type="cofactor">
    <cofactor evidence="7">
        <name>Zn(2+)</name>
        <dbReference type="ChEBI" id="CHEBI:29105"/>
    </cofactor>
    <text evidence="7">Binds 1 zinc ion per subunit.</text>
</comment>
<evidence type="ECO:0000313" key="9">
    <source>
        <dbReference type="EMBL" id="QJW96760.1"/>
    </source>
</evidence>
<feature type="binding site" evidence="7">
    <location>
        <position position="187"/>
    </location>
    <ligand>
        <name>substrate</name>
    </ligand>
</feature>
<dbReference type="InterPro" id="IPR050076">
    <property type="entry name" value="ArchSynthase1/Queuine_TRR"/>
</dbReference>